<keyword evidence="3" id="KW-0949">S-adenosyl-L-methionine</keyword>
<dbReference type="GO" id="GO:0008168">
    <property type="term" value="F:methyltransferase activity"/>
    <property type="evidence" value="ECO:0007669"/>
    <property type="project" value="UniProtKB-KW"/>
</dbReference>
<dbReference type="Pfam" id="PF13649">
    <property type="entry name" value="Methyltransf_25"/>
    <property type="match status" value="1"/>
</dbReference>
<dbReference type="Gene3D" id="3.40.50.150">
    <property type="entry name" value="Vaccinia Virus protein VP39"/>
    <property type="match status" value="1"/>
</dbReference>
<sequence length="216" mass="25295">MTEFEFQIDNFMFQLKGRVLDIGTATGRYPIYFAQKGCNVTGIDISDDALHIAQRNLMQNGLEDKVHLLKMNALSLNFPEHSFDIITCMMGTFSHFSNEEKNNLLFQIWQVLRPNGIVIISSWDSDYPFTNFLSFYNETERKLLKQNSLPSQHLLKMMGKWFSNIQQRAVCSFSDEQLEQLLMDDKLELLRELHQFMQVRFPEIQGQLHITFGKKI</sequence>
<gene>
    <name evidence="5" type="ORF">ACFOUO_15510</name>
</gene>
<dbReference type="EC" id="2.1.-.-" evidence="5"/>
<evidence type="ECO:0000259" key="4">
    <source>
        <dbReference type="Pfam" id="PF13649"/>
    </source>
</evidence>
<dbReference type="EMBL" id="JBHSAP010000018">
    <property type="protein sequence ID" value="MFC4078206.1"/>
    <property type="molecule type" value="Genomic_DNA"/>
</dbReference>
<dbReference type="SUPFAM" id="SSF53335">
    <property type="entry name" value="S-adenosyl-L-methionine-dependent methyltransferases"/>
    <property type="match status" value="1"/>
</dbReference>
<evidence type="ECO:0000313" key="5">
    <source>
        <dbReference type="EMBL" id="MFC4078206.1"/>
    </source>
</evidence>
<dbReference type="CDD" id="cd02440">
    <property type="entry name" value="AdoMet_MTases"/>
    <property type="match status" value="1"/>
</dbReference>
<reference evidence="6" key="1">
    <citation type="journal article" date="2019" name="Int. J. Syst. Evol. Microbiol.">
        <title>The Global Catalogue of Microorganisms (GCM) 10K type strain sequencing project: providing services to taxonomists for standard genome sequencing and annotation.</title>
        <authorList>
            <consortium name="The Broad Institute Genomics Platform"/>
            <consortium name="The Broad Institute Genome Sequencing Center for Infectious Disease"/>
            <person name="Wu L."/>
            <person name="Ma J."/>
        </authorList>
    </citation>
    <scope>NUCLEOTIDE SEQUENCE [LARGE SCALE GENOMIC DNA]</scope>
    <source>
        <strain evidence="6">IBRC-M 10813</strain>
    </source>
</reference>
<evidence type="ECO:0000256" key="2">
    <source>
        <dbReference type="ARBA" id="ARBA00022679"/>
    </source>
</evidence>
<dbReference type="GO" id="GO:0032259">
    <property type="term" value="P:methylation"/>
    <property type="evidence" value="ECO:0007669"/>
    <property type="project" value="UniProtKB-KW"/>
</dbReference>
<dbReference type="Proteomes" id="UP001595843">
    <property type="component" value="Unassembled WGS sequence"/>
</dbReference>
<evidence type="ECO:0000256" key="3">
    <source>
        <dbReference type="ARBA" id="ARBA00022691"/>
    </source>
</evidence>
<dbReference type="PANTHER" id="PTHR43464:SF19">
    <property type="entry name" value="UBIQUINONE BIOSYNTHESIS O-METHYLTRANSFERASE, MITOCHONDRIAL"/>
    <property type="match status" value="1"/>
</dbReference>
<feature type="domain" description="Methyltransferase" evidence="4">
    <location>
        <begin position="19"/>
        <end position="116"/>
    </location>
</feature>
<evidence type="ECO:0000313" key="6">
    <source>
        <dbReference type="Proteomes" id="UP001595843"/>
    </source>
</evidence>
<evidence type="ECO:0000256" key="1">
    <source>
        <dbReference type="ARBA" id="ARBA00022603"/>
    </source>
</evidence>
<dbReference type="RefSeq" id="WP_380706029.1">
    <property type="nucleotide sequence ID" value="NZ_JBHSAP010000018.1"/>
</dbReference>
<keyword evidence="6" id="KW-1185">Reference proteome</keyword>
<proteinExistence type="predicted"/>
<keyword evidence="1 5" id="KW-0489">Methyltransferase</keyword>
<dbReference type="InterPro" id="IPR029063">
    <property type="entry name" value="SAM-dependent_MTases_sf"/>
</dbReference>
<dbReference type="PANTHER" id="PTHR43464">
    <property type="entry name" value="METHYLTRANSFERASE"/>
    <property type="match status" value="1"/>
</dbReference>
<accession>A0ABV8JLY4</accession>
<name>A0ABV8JLY4_9BACL</name>
<protein>
    <submittedName>
        <fullName evidence="5">Class I SAM-dependent methyltransferase</fullName>
        <ecNumber evidence="5">2.1.-.-</ecNumber>
    </submittedName>
</protein>
<dbReference type="InterPro" id="IPR041698">
    <property type="entry name" value="Methyltransf_25"/>
</dbReference>
<keyword evidence="2 5" id="KW-0808">Transferase</keyword>
<organism evidence="5 6">
    <name type="scientific">Salinithrix halophila</name>
    <dbReference type="NCBI Taxonomy" id="1485204"/>
    <lineage>
        <taxon>Bacteria</taxon>
        <taxon>Bacillati</taxon>
        <taxon>Bacillota</taxon>
        <taxon>Bacilli</taxon>
        <taxon>Bacillales</taxon>
        <taxon>Thermoactinomycetaceae</taxon>
        <taxon>Salinithrix</taxon>
    </lineage>
</organism>
<comment type="caution">
    <text evidence="5">The sequence shown here is derived from an EMBL/GenBank/DDBJ whole genome shotgun (WGS) entry which is preliminary data.</text>
</comment>